<dbReference type="EMBL" id="CP036526">
    <property type="protein sequence ID" value="QDT08936.1"/>
    <property type="molecule type" value="Genomic_DNA"/>
</dbReference>
<proteinExistence type="predicted"/>
<name>A0A517NP90_9BACT</name>
<gene>
    <name evidence="2" type="ORF">K239x_08790</name>
</gene>
<dbReference type="AlphaFoldDB" id="A0A517NP90"/>
<feature type="region of interest" description="Disordered" evidence="1">
    <location>
        <begin position="207"/>
        <end position="258"/>
    </location>
</feature>
<protein>
    <submittedName>
        <fullName evidence="2">Uncharacterized protein</fullName>
    </submittedName>
</protein>
<accession>A0A517NP90</accession>
<evidence type="ECO:0000313" key="3">
    <source>
        <dbReference type="Proteomes" id="UP000319817"/>
    </source>
</evidence>
<evidence type="ECO:0000256" key="1">
    <source>
        <dbReference type="SAM" id="MobiDB-lite"/>
    </source>
</evidence>
<evidence type="ECO:0000313" key="2">
    <source>
        <dbReference type="EMBL" id="QDT08936.1"/>
    </source>
</evidence>
<feature type="compositionally biased region" description="Basic and acidic residues" evidence="1">
    <location>
        <begin position="246"/>
        <end position="258"/>
    </location>
</feature>
<reference evidence="2 3" key="1">
    <citation type="submission" date="2019-02" db="EMBL/GenBank/DDBJ databases">
        <title>Deep-cultivation of Planctomycetes and their phenomic and genomic characterization uncovers novel biology.</title>
        <authorList>
            <person name="Wiegand S."/>
            <person name="Jogler M."/>
            <person name="Boedeker C."/>
            <person name="Pinto D."/>
            <person name="Vollmers J."/>
            <person name="Rivas-Marin E."/>
            <person name="Kohn T."/>
            <person name="Peeters S.H."/>
            <person name="Heuer A."/>
            <person name="Rast P."/>
            <person name="Oberbeckmann S."/>
            <person name="Bunk B."/>
            <person name="Jeske O."/>
            <person name="Meyerdierks A."/>
            <person name="Storesund J.E."/>
            <person name="Kallscheuer N."/>
            <person name="Luecker S."/>
            <person name="Lage O.M."/>
            <person name="Pohl T."/>
            <person name="Merkel B.J."/>
            <person name="Hornburger P."/>
            <person name="Mueller R.-W."/>
            <person name="Bruemmer F."/>
            <person name="Labrenz M."/>
            <person name="Spormann A.M."/>
            <person name="Op den Camp H."/>
            <person name="Overmann J."/>
            <person name="Amann R."/>
            <person name="Jetten M.S.M."/>
            <person name="Mascher T."/>
            <person name="Medema M.H."/>
            <person name="Devos D.P."/>
            <person name="Kaster A.-K."/>
            <person name="Ovreas L."/>
            <person name="Rohde M."/>
            <person name="Galperin M.Y."/>
            <person name="Jogler C."/>
        </authorList>
    </citation>
    <scope>NUCLEOTIDE SEQUENCE [LARGE SCALE GENOMIC DNA]</scope>
    <source>
        <strain evidence="2 3">K23_9</strain>
    </source>
</reference>
<dbReference type="Proteomes" id="UP000319817">
    <property type="component" value="Chromosome"/>
</dbReference>
<organism evidence="2 3">
    <name type="scientific">Stieleria marina</name>
    <dbReference type="NCBI Taxonomy" id="1930275"/>
    <lineage>
        <taxon>Bacteria</taxon>
        <taxon>Pseudomonadati</taxon>
        <taxon>Planctomycetota</taxon>
        <taxon>Planctomycetia</taxon>
        <taxon>Pirellulales</taxon>
        <taxon>Pirellulaceae</taxon>
        <taxon>Stieleria</taxon>
    </lineage>
</organism>
<keyword evidence="3" id="KW-1185">Reference proteome</keyword>
<sequence>MAVPLHAAIEGFALSALYQVCMSHRVYLGCLALVLTSFVGCQKTDPIVTYSVPTKVPEQLLPGKDRMLAAMVPKDDQVWFFKVTGPEESIATIDKAFETFVKSIEFSAGKPDLAELPDGWRRGGEKPFRYASIDVMVPGKQLDISISKLSKQDDWDKYVAMNVNRWRGQLGLESSEDKWAGGDSIDVASADGQSVWVDMLGDPSKASNSMAPPFARGPMSGSMAGGPMSGGPPSTSPAKETAAPKADSRLKFDTPEGWRDGKKSMMRLAAFNVGPEDTEAVITVMQAGGDLRANVARWIGQIRQGQVPDDVVDQAMADAQEVKVAGRDAKRYVLTGEKADEGDAIDATIVPLEGGFSMFVKMTGPAATVSDQNDAMVEFLESLKF</sequence>